<dbReference type="InterPro" id="IPR013783">
    <property type="entry name" value="Ig-like_fold"/>
</dbReference>
<comment type="caution">
    <text evidence="5">The sequence shown here is derived from an EMBL/GenBank/DDBJ whole genome shotgun (WGS) entry which is preliminary data.</text>
</comment>
<evidence type="ECO:0000259" key="4">
    <source>
        <dbReference type="PROSITE" id="PS50887"/>
    </source>
</evidence>
<reference evidence="5 6" key="1">
    <citation type="submission" date="2019-11" db="EMBL/GenBank/DDBJ databases">
        <title>Type strains purchased from KCTC, JCM and DSMZ.</title>
        <authorList>
            <person name="Lu H."/>
        </authorList>
    </citation>
    <scope>NUCLEOTIDE SEQUENCE [LARGE SCALE GENOMIC DNA]</scope>
    <source>
        <strain evidence="5 6">KCTC 22382</strain>
    </source>
</reference>
<comment type="catalytic activity">
    <reaction evidence="2">
        <text>2 GTP = 3',3'-c-di-GMP + 2 diphosphate</text>
        <dbReference type="Rhea" id="RHEA:24898"/>
        <dbReference type="ChEBI" id="CHEBI:33019"/>
        <dbReference type="ChEBI" id="CHEBI:37565"/>
        <dbReference type="ChEBI" id="CHEBI:58805"/>
        <dbReference type="EC" id="2.7.7.65"/>
    </reaction>
</comment>
<dbReference type="InterPro" id="IPR000160">
    <property type="entry name" value="GGDEF_dom"/>
</dbReference>
<dbReference type="NCBIfam" id="TIGR00254">
    <property type="entry name" value="GGDEF"/>
    <property type="match status" value="1"/>
</dbReference>
<dbReference type="Pfam" id="PF07494">
    <property type="entry name" value="Reg_prop"/>
    <property type="match status" value="3"/>
</dbReference>
<dbReference type="Gene3D" id="2.130.10.10">
    <property type="entry name" value="YVTN repeat-like/Quinoprotein amine dehydrogenase"/>
    <property type="match status" value="3"/>
</dbReference>
<proteinExistence type="predicted"/>
<evidence type="ECO:0000256" key="3">
    <source>
        <dbReference type="SAM" id="Phobius"/>
    </source>
</evidence>
<name>A0A6L6PE33_9BURK</name>
<dbReference type="PANTHER" id="PTHR45138:SF9">
    <property type="entry name" value="DIGUANYLATE CYCLASE DGCM-RELATED"/>
    <property type="match status" value="1"/>
</dbReference>
<dbReference type="Gene3D" id="2.60.40.10">
    <property type="entry name" value="Immunoglobulins"/>
    <property type="match status" value="1"/>
</dbReference>
<dbReference type="InterPro" id="IPR015943">
    <property type="entry name" value="WD40/YVTN_repeat-like_dom_sf"/>
</dbReference>
<keyword evidence="3" id="KW-1133">Transmembrane helix</keyword>
<dbReference type="OrthoDB" id="5477914at2"/>
<evidence type="ECO:0000256" key="1">
    <source>
        <dbReference type="ARBA" id="ARBA00012528"/>
    </source>
</evidence>
<evidence type="ECO:0000256" key="2">
    <source>
        <dbReference type="ARBA" id="ARBA00034247"/>
    </source>
</evidence>
<accession>A0A6L6PE33</accession>
<evidence type="ECO:0000313" key="5">
    <source>
        <dbReference type="EMBL" id="MTV36969.1"/>
    </source>
</evidence>
<dbReference type="SUPFAM" id="SSF63829">
    <property type="entry name" value="Calcium-dependent phosphotriesterase"/>
    <property type="match status" value="2"/>
</dbReference>
<dbReference type="Gene3D" id="3.30.70.270">
    <property type="match status" value="1"/>
</dbReference>
<dbReference type="InterPro" id="IPR043128">
    <property type="entry name" value="Rev_trsase/Diguanyl_cyclase"/>
</dbReference>
<evidence type="ECO:0000313" key="6">
    <source>
        <dbReference type="Proteomes" id="UP000475582"/>
    </source>
</evidence>
<feature type="domain" description="GGDEF" evidence="4">
    <location>
        <begin position="860"/>
        <end position="991"/>
    </location>
</feature>
<dbReference type="GO" id="GO:0005886">
    <property type="term" value="C:plasma membrane"/>
    <property type="evidence" value="ECO:0007669"/>
    <property type="project" value="TreeGrafter"/>
</dbReference>
<protein>
    <recommendedName>
        <fullName evidence="1">diguanylate cyclase</fullName>
        <ecNumber evidence="1">2.7.7.65</ecNumber>
    </recommendedName>
</protein>
<keyword evidence="3" id="KW-0812">Transmembrane</keyword>
<dbReference type="Proteomes" id="UP000475582">
    <property type="component" value="Unassembled WGS sequence"/>
</dbReference>
<dbReference type="SUPFAM" id="SSF55073">
    <property type="entry name" value="Nucleotide cyclase"/>
    <property type="match status" value="1"/>
</dbReference>
<dbReference type="EMBL" id="WNKY01000003">
    <property type="protein sequence ID" value="MTV36969.1"/>
    <property type="molecule type" value="Genomic_DNA"/>
</dbReference>
<organism evidence="5 6">
    <name type="scientific">Duganella radicis</name>
    <dbReference type="NCBI Taxonomy" id="551988"/>
    <lineage>
        <taxon>Bacteria</taxon>
        <taxon>Pseudomonadati</taxon>
        <taxon>Pseudomonadota</taxon>
        <taxon>Betaproteobacteria</taxon>
        <taxon>Burkholderiales</taxon>
        <taxon>Oxalobacteraceae</taxon>
        <taxon>Telluria group</taxon>
        <taxon>Duganella</taxon>
    </lineage>
</organism>
<dbReference type="InterPro" id="IPR029787">
    <property type="entry name" value="Nucleotide_cyclase"/>
</dbReference>
<sequence>MPGGSVSVILATNKDNMVIEGICSDAAHKWWGGRSAAWFLHVQLLFLALAFIWPAYGQQIPPRQFGQHEGLGNMGVTSLVQDGDGYLWAGTENGLYRYDGERFHRFRTGVPGSVVAALHADQAGQIWVGTTEGLCRIVRHACRQVLTREGRALPMALGQHLAVFGPDQMVVVSGERLWRLTARPAADTWEARPFFDNQAGAPPPAIDALLAGGAGELWMGCGARICHYHHGRVEEYGVAHGLPEAPLAWSVMLLDQRGELWCRSRGGHLLSLPAGGARFVERRPAAIRLEALLDPVLAQDRDGRLLVSNNFGLTRGGPGRWETLGSKQGLAADDEISALLVDREGDLWIGIAGRGLRHWQGYRRWENWTERQGLPSATVWSFLRDRDGTLLVGTGRGLAAMPAHAAGFVTHARSAAVGDVQLGNLAMDHAGGLWAGSFAGALQRRRPGGARFEQVAKLPRILALLVDRSGQLWICCDGGLYVIADPEHDPRPRRVPLDVAGTGGGVVRTACQTAQGALWFLVNREVLRLYDGRWTTVRHGLPGDVRLSFMTCAEQTLWLAAQGEAAVWQARADADVARLSPLAMAMGPLKGQPLSGMLIDRRHWLWLGTDSGVGVWNGSAWRLLNQDSGLVWNDTNQGALYEDQDGSVWIGTANGASHLLHPQSLFEQQPLRLLLDRVSLDGVTLPAARFSVPWTPGALEVRLAALSFHNHDALRYHYRLDGLEQRWNTTEVPQLRYAALPPGKYELQMVAENGATGMRSALVTLPFTLAPPWWRTVWFYLAMAVLALALLALAWRWRLNKALRRALELEVLVRERTRELEASREQHRLRALTDSLTQAWNRAAITDLISRQIAAAAGGQPFLVVLLDLDHFKRINDTHGHLAGDAVLKEFVARTRQNLRDADALGRYGGEEFLLLLPGLDAVTGHKRLSQLHLAVCAAPFPIEAGLSIAVTCSFGVTAGRAGASAEELIGQADVALYRAKEKGRNRIEYN</sequence>
<dbReference type="CDD" id="cd01949">
    <property type="entry name" value="GGDEF"/>
    <property type="match status" value="1"/>
</dbReference>
<dbReference type="PANTHER" id="PTHR45138">
    <property type="entry name" value="REGULATORY COMPONENTS OF SENSORY TRANSDUCTION SYSTEM"/>
    <property type="match status" value="1"/>
</dbReference>
<dbReference type="EC" id="2.7.7.65" evidence="1"/>
<dbReference type="InterPro" id="IPR050469">
    <property type="entry name" value="Diguanylate_Cyclase"/>
</dbReference>
<dbReference type="FunFam" id="3.30.70.270:FF:000001">
    <property type="entry name" value="Diguanylate cyclase domain protein"/>
    <property type="match status" value="1"/>
</dbReference>
<dbReference type="GO" id="GO:1902201">
    <property type="term" value="P:negative regulation of bacterial-type flagellum-dependent cell motility"/>
    <property type="evidence" value="ECO:0007669"/>
    <property type="project" value="TreeGrafter"/>
</dbReference>
<dbReference type="InterPro" id="IPR011110">
    <property type="entry name" value="Reg_prop"/>
</dbReference>
<gene>
    <name evidence="5" type="ORF">GM676_05155</name>
</gene>
<dbReference type="SMART" id="SM00267">
    <property type="entry name" value="GGDEF"/>
    <property type="match status" value="1"/>
</dbReference>
<dbReference type="Pfam" id="PF00990">
    <property type="entry name" value="GGDEF"/>
    <property type="match status" value="1"/>
</dbReference>
<dbReference type="AlphaFoldDB" id="A0A6L6PE33"/>
<keyword evidence="6" id="KW-1185">Reference proteome</keyword>
<dbReference type="GO" id="GO:0043709">
    <property type="term" value="P:cell adhesion involved in single-species biofilm formation"/>
    <property type="evidence" value="ECO:0007669"/>
    <property type="project" value="TreeGrafter"/>
</dbReference>
<dbReference type="GO" id="GO:0052621">
    <property type="term" value="F:diguanylate cyclase activity"/>
    <property type="evidence" value="ECO:0007669"/>
    <property type="project" value="UniProtKB-EC"/>
</dbReference>
<keyword evidence="3" id="KW-0472">Membrane</keyword>
<feature type="transmembrane region" description="Helical" evidence="3">
    <location>
        <begin position="777"/>
        <end position="795"/>
    </location>
</feature>
<dbReference type="PROSITE" id="PS50887">
    <property type="entry name" value="GGDEF"/>
    <property type="match status" value="1"/>
</dbReference>